<dbReference type="RefSeq" id="WP_141376551.1">
    <property type="nucleotide sequence ID" value="NZ_BJML01000003.1"/>
</dbReference>
<evidence type="ECO:0000313" key="1">
    <source>
        <dbReference type="EMBL" id="GEB45499.1"/>
    </source>
</evidence>
<dbReference type="GeneID" id="57144138"/>
<gene>
    <name evidence="1" type="ORF">MTE01_14440</name>
</gene>
<proteinExistence type="predicted"/>
<name>A0A4Y3QKN4_MICTE</name>
<reference evidence="1 2" key="1">
    <citation type="submission" date="2019-06" db="EMBL/GenBank/DDBJ databases">
        <title>Whole genome shotgun sequence of Microbacterium testaceum NBRC 12675.</title>
        <authorList>
            <person name="Hosoyama A."/>
            <person name="Uohara A."/>
            <person name="Ohji S."/>
            <person name="Ichikawa N."/>
        </authorList>
    </citation>
    <scope>NUCLEOTIDE SEQUENCE [LARGE SCALE GENOMIC DNA]</scope>
    <source>
        <strain evidence="1 2">NBRC 12675</strain>
    </source>
</reference>
<dbReference type="Proteomes" id="UP000319525">
    <property type="component" value="Unassembled WGS sequence"/>
</dbReference>
<organism evidence="1 2">
    <name type="scientific">Microbacterium testaceum</name>
    <name type="common">Aureobacterium testaceum</name>
    <name type="synonym">Brevibacterium testaceum</name>
    <dbReference type="NCBI Taxonomy" id="2033"/>
    <lineage>
        <taxon>Bacteria</taxon>
        <taxon>Bacillati</taxon>
        <taxon>Actinomycetota</taxon>
        <taxon>Actinomycetes</taxon>
        <taxon>Micrococcales</taxon>
        <taxon>Microbacteriaceae</taxon>
        <taxon>Microbacterium</taxon>
    </lineage>
</organism>
<dbReference type="PROSITE" id="PS51257">
    <property type="entry name" value="PROKAR_LIPOPROTEIN"/>
    <property type="match status" value="1"/>
</dbReference>
<comment type="caution">
    <text evidence="1">The sequence shown here is derived from an EMBL/GenBank/DDBJ whole genome shotgun (WGS) entry which is preliminary data.</text>
</comment>
<dbReference type="OrthoDB" id="5119598at2"/>
<sequence length="293" mass="31756">MKQLFKGLALVGLGCVIVACTPTPQGGSPTSLERDTTAQVSLDERTGHIVFPLSQYDLSASASDIGVLNQALFLRIETCMNARSMPFRAGRVDPGPPLDDRNFGVWFEPGAQTWGLMRPPDPVAETFQADEDAGGERWSQEVAACNAEAESDPDSADFVPTQDAMFDSLAQKLGTTAMRAATRTAEWGAIRDKWSECLTANGLTAMDSETDWISVESQTALENGDPPERIIQLSGIEARCNNDLRVTQTAGDIVASFQVPLISANQVTLNDEKAEKDRYLAAAKKYIDQQKHG</sequence>
<dbReference type="EMBL" id="BJML01000003">
    <property type="protein sequence ID" value="GEB45499.1"/>
    <property type="molecule type" value="Genomic_DNA"/>
</dbReference>
<protein>
    <submittedName>
        <fullName evidence="1">Uncharacterized protein</fullName>
    </submittedName>
</protein>
<evidence type="ECO:0000313" key="2">
    <source>
        <dbReference type="Proteomes" id="UP000319525"/>
    </source>
</evidence>
<dbReference type="AlphaFoldDB" id="A0A4Y3QKN4"/>
<accession>A0A4Y3QKN4</accession>